<keyword evidence="1" id="KW-0614">Plasmid</keyword>
<organism evidence="1 2">
    <name type="scientific">Rhodococcus opacus</name>
    <name type="common">Nocardia opaca</name>
    <dbReference type="NCBI Taxonomy" id="37919"/>
    <lineage>
        <taxon>Bacteria</taxon>
        <taxon>Bacillati</taxon>
        <taxon>Actinomycetota</taxon>
        <taxon>Actinomycetes</taxon>
        <taxon>Mycobacteriales</taxon>
        <taxon>Nocardiaceae</taxon>
        <taxon>Rhodococcus</taxon>
    </lineage>
</organism>
<evidence type="ECO:0000313" key="2">
    <source>
        <dbReference type="Proteomes" id="UP000186108"/>
    </source>
</evidence>
<dbReference type="EMBL" id="CP009112">
    <property type="protein sequence ID" value="ANS32055.1"/>
    <property type="molecule type" value="Genomic_DNA"/>
</dbReference>
<gene>
    <name evidence="1" type="ORF">R1CP_37255</name>
</gene>
<sequence length="69" mass="7867">MDGKLSKGITQLPVRLYWPDNKGSLLKGDELRLRVKLAEIEGLAGRRTRAPRCCTARRITRRLHAVLEI</sequence>
<accession>A0A1B1KHG6</accession>
<name>A0A1B1KHG6_RHOOP</name>
<protein>
    <submittedName>
        <fullName evidence="1">Uncharacterized protein</fullName>
    </submittedName>
</protein>
<evidence type="ECO:0000313" key="1">
    <source>
        <dbReference type="EMBL" id="ANS32055.1"/>
    </source>
</evidence>
<geneLocation type="plasmid" evidence="2">
    <name>pr1cp1</name>
</geneLocation>
<proteinExistence type="predicted"/>
<dbReference type="AlphaFoldDB" id="A0A1B1KHG6"/>
<reference evidence="1 2" key="1">
    <citation type="submission" date="2014-07" db="EMBL/GenBank/DDBJ databases">
        <authorList>
            <person name="Zhang J.E."/>
            <person name="Yang H."/>
            <person name="Guo J."/>
            <person name="Deng Z."/>
            <person name="Luo H."/>
            <person name="Luo M."/>
            <person name="Zhao B."/>
        </authorList>
    </citation>
    <scope>NUCLEOTIDE SEQUENCE [LARGE SCALE GENOMIC DNA]</scope>
    <source>
        <strain evidence="1 2">1CP</strain>
        <plasmid evidence="2">Plasmid pr1cp1</plasmid>
    </source>
</reference>
<dbReference type="Proteomes" id="UP000186108">
    <property type="component" value="Plasmid pR1CP1"/>
</dbReference>